<comment type="caution">
    <text evidence="1">The sequence shown here is derived from an EMBL/GenBank/DDBJ whole genome shotgun (WGS) entry which is preliminary data.</text>
</comment>
<evidence type="ECO:0000313" key="1">
    <source>
        <dbReference type="EMBL" id="OHT19041.1"/>
    </source>
</evidence>
<evidence type="ECO:0008006" key="3">
    <source>
        <dbReference type="Google" id="ProtNLM"/>
    </source>
</evidence>
<dbReference type="PANTHER" id="PTHR20974">
    <property type="entry name" value="UPF0585 PROTEIN CG18661"/>
    <property type="match status" value="1"/>
</dbReference>
<proteinExistence type="predicted"/>
<reference evidence="1 2" key="1">
    <citation type="submission" date="2016-09" db="EMBL/GenBank/DDBJ databases">
        <title>Metabolic pathway, cell adaptation mechanisms and a novel monoxygenase revealed through proteogenomic-transcription analysis of a Sphingomonas haloaromaticamans strain degrading the fungicide ortho-phenylphenol.</title>
        <authorList>
            <person name="Perruchon C."/>
            <person name="Papadopoulou E.S."/>
            <person name="Rousidou C."/>
            <person name="Vasileiadis S."/>
            <person name="Tanou G."/>
            <person name="Amoutzias G."/>
            <person name="Molassiotis A."/>
            <person name="Karpouzas D.G."/>
        </authorList>
    </citation>
    <scope>NUCLEOTIDE SEQUENCE [LARGE SCALE GENOMIC DNA]</scope>
    <source>
        <strain evidence="1 2">P3</strain>
    </source>
</reference>
<keyword evidence="2" id="KW-1185">Reference proteome</keyword>
<name>A0A1S1HC79_9SPHN</name>
<organism evidence="1 2">
    <name type="scientific">Edaphosphingomonas haloaromaticamans</name>
    <dbReference type="NCBI Taxonomy" id="653954"/>
    <lineage>
        <taxon>Bacteria</taxon>
        <taxon>Pseudomonadati</taxon>
        <taxon>Pseudomonadota</taxon>
        <taxon>Alphaproteobacteria</taxon>
        <taxon>Sphingomonadales</taxon>
        <taxon>Rhizorhabdaceae</taxon>
        <taxon>Edaphosphingomonas</taxon>
    </lineage>
</organism>
<dbReference type="Pfam" id="PF06080">
    <property type="entry name" value="DUF938"/>
    <property type="match status" value="1"/>
</dbReference>
<sequence>MTDPVRRHAPATARNRDPILAVLRDVLPSAGLVLEVASGTGEHAVHFATALPGLVWQPSDPDPQARASIAGWAAEAGLANLRPPMALDATATDWPIDRADALVCINMVHISPWAATLGLFAGAARILPPGAPLVLYGPYFRAEVQTAPGNRAFDADLKARNPEWGLRDLAEIGAVAADAGFAREAVAEMPANNLTVVFRRS</sequence>
<dbReference type="SUPFAM" id="SSF53335">
    <property type="entry name" value="S-adenosyl-L-methionine-dependent methyltransferases"/>
    <property type="match status" value="1"/>
</dbReference>
<dbReference type="InterPro" id="IPR010342">
    <property type="entry name" value="DUF938"/>
</dbReference>
<accession>A0A1S1HC79</accession>
<protein>
    <recommendedName>
        <fullName evidence="3">SAM-dependent methyltransferase</fullName>
    </recommendedName>
</protein>
<evidence type="ECO:0000313" key="2">
    <source>
        <dbReference type="Proteomes" id="UP000179467"/>
    </source>
</evidence>
<dbReference type="Gene3D" id="3.40.50.150">
    <property type="entry name" value="Vaccinia Virus protein VP39"/>
    <property type="match status" value="1"/>
</dbReference>
<dbReference type="RefSeq" id="WP_070935508.1">
    <property type="nucleotide sequence ID" value="NZ_MIPT01000001.1"/>
</dbReference>
<dbReference type="AlphaFoldDB" id="A0A1S1HC79"/>
<gene>
    <name evidence="1" type="ORF">BHE75_01021</name>
</gene>
<dbReference type="PANTHER" id="PTHR20974:SF0">
    <property type="entry name" value="UPF0585 PROTEIN CG18661"/>
    <property type="match status" value="1"/>
</dbReference>
<dbReference type="InterPro" id="IPR029063">
    <property type="entry name" value="SAM-dependent_MTases_sf"/>
</dbReference>
<dbReference type="OrthoDB" id="5525831at2"/>
<dbReference type="EMBL" id="MIPT01000001">
    <property type="protein sequence ID" value="OHT19041.1"/>
    <property type="molecule type" value="Genomic_DNA"/>
</dbReference>
<dbReference type="Proteomes" id="UP000179467">
    <property type="component" value="Unassembled WGS sequence"/>
</dbReference>